<keyword evidence="3" id="KW-0949">S-adenosyl-L-methionine</keyword>
<dbReference type="PANTHER" id="PTHR43712">
    <property type="entry name" value="PUTATIVE (AFU_ORTHOLOGUE AFUA_4G14580)-RELATED"/>
    <property type="match status" value="1"/>
</dbReference>
<reference evidence="7" key="1">
    <citation type="journal article" date="2020" name="Stud. Mycol.">
        <title>101 Dothideomycetes genomes: a test case for predicting lifestyles and emergence of pathogens.</title>
        <authorList>
            <person name="Haridas S."/>
            <person name="Albert R."/>
            <person name="Binder M."/>
            <person name="Bloem J."/>
            <person name="Labutti K."/>
            <person name="Salamov A."/>
            <person name="Andreopoulos B."/>
            <person name="Baker S."/>
            <person name="Barry K."/>
            <person name="Bills G."/>
            <person name="Bluhm B."/>
            <person name="Cannon C."/>
            <person name="Castanera R."/>
            <person name="Culley D."/>
            <person name="Daum C."/>
            <person name="Ezra D."/>
            <person name="Gonzalez J."/>
            <person name="Henrissat B."/>
            <person name="Kuo A."/>
            <person name="Liang C."/>
            <person name="Lipzen A."/>
            <person name="Lutzoni F."/>
            <person name="Magnuson J."/>
            <person name="Mondo S."/>
            <person name="Nolan M."/>
            <person name="Ohm R."/>
            <person name="Pangilinan J."/>
            <person name="Park H.-J."/>
            <person name="Ramirez L."/>
            <person name="Alfaro M."/>
            <person name="Sun H."/>
            <person name="Tritt A."/>
            <person name="Yoshinaga Y."/>
            <person name="Zwiers L.-H."/>
            <person name="Turgeon B."/>
            <person name="Goodwin S."/>
            <person name="Spatafora J."/>
            <person name="Crous P."/>
            <person name="Grigoriev I."/>
        </authorList>
    </citation>
    <scope>NUCLEOTIDE SEQUENCE</scope>
    <source>
        <strain evidence="7">CBS 119687</strain>
    </source>
</reference>
<evidence type="ECO:0000256" key="4">
    <source>
        <dbReference type="SAM" id="SignalP"/>
    </source>
</evidence>
<dbReference type="GO" id="GO:0032259">
    <property type="term" value="P:methylation"/>
    <property type="evidence" value="ECO:0007669"/>
    <property type="project" value="UniProtKB-KW"/>
</dbReference>
<dbReference type="AlphaFoldDB" id="A0A6A6AF90"/>
<evidence type="ECO:0000256" key="2">
    <source>
        <dbReference type="ARBA" id="ARBA00022679"/>
    </source>
</evidence>
<keyword evidence="4" id="KW-0732">Signal</keyword>
<dbReference type="InterPro" id="IPR029063">
    <property type="entry name" value="SAM-dependent_MTases_sf"/>
</dbReference>
<dbReference type="OrthoDB" id="2410195at2759"/>
<feature type="signal peptide" evidence="4">
    <location>
        <begin position="1"/>
        <end position="22"/>
    </location>
</feature>
<dbReference type="GO" id="GO:0008171">
    <property type="term" value="F:O-methyltransferase activity"/>
    <property type="evidence" value="ECO:0007669"/>
    <property type="project" value="InterPro"/>
</dbReference>
<dbReference type="InterPro" id="IPR036388">
    <property type="entry name" value="WH-like_DNA-bd_sf"/>
</dbReference>
<evidence type="ECO:0000256" key="3">
    <source>
        <dbReference type="ARBA" id="ARBA00022691"/>
    </source>
</evidence>
<dbReference type="Pfam" id="PF08100">
    <property type="entry name" value="Dimerisation"/>
    <property type="match status" value="1"/>
</dbReference>
<keyword evidence="2 7" id="KW-0808">Transferase</keyword>
<dbReference type="RefSeq" id="XP_033524087.1">
    <property type="nucleotide sequence ID" value="XM_033669633.1"/>
</dbReference>
<dbReference type="Gene3D" id="1.10.10.10">
    <property type="entry name" value="Winged helix-like DNA-binding domain superfamily/Winged helix DNA-binding domain"/>
    <property type="match status" value="1"/>
</dbReference>
<dbReference type="Proteomes" id="UP000799771">
    <property type="component" value="Unassembled WGS sequence"/>
</dbReference>
<evidence type="ECO:0000259" key="5">
    <source>
        <dbReference type="Pfam" id="PF00891"/>
    </source>
</evidence>
<feature type="domain" description="O-methyltransferase C-terminal" evidence="5">
    <location>
        <begin position="276"/>
        <end position="444"/>
    </location>
</feature>
<proteinExistence type="predicted"/>
<sequence>MDPNSTSTKLIQLGVLVQSALATLIISSRDGKDFLPPKALFDAQRTILSAAGMLTELGSTPSNRLLEVSTQYFEARALHIAAEKRIPDMLAGFDERGVAVEELAEQTSAVLIDISMMLARIMRCLCSIHIFKEVQPDRFTNNGVSAALVNNEPLRAYIVMFAFDTYSASDHFPRSLFDKKTGPSYDVAETAFQAAVGTHKPRWDWLEEKVTVQDLQDGRCGTKGEHSGYPGPFGSELDKAVEGKAGSELVGRPELPIFGLAMVGGDYPWESLGSALVVDVGGGVGGFSLQLSRIHPQLRFVIQDRAAMLKQAETVIWPKDNPDAIAQQRVQFCPHDFFEPNPVKEADVYWLRYVMHDWSDDFCVRILAGIKPSMGLRSRILICDQVMNTTLGTEELTAAPAPLPANWGYYTRYSHQRDLAMMALLNGIERTPREFRTVIEKAGLKLLKIWDCRSQVSLVEVVLPDSELV</sequence>
<evidence type="ECO:0000256" key="1">
    <source>
        <dbReference type="ARBA" id="ARBA00022603"/>
    </source>
</evidence>
<feature type="domain" description="O-methyltransferase dimerisation" evidence="6">
    <location>
        <begin position="70"/>
        <end position="150"/>
    </location>
</feature>
<dbReference type="Gene3D" id="3.40.50.150">
    <property type="entry name" value="Vaccinia Virus protein VP39"/>
    <property type="match status" value="1"/>
</dbReference>
<dbReference type="GO" id="GO:0046983">
    <property type="term" value="F:protein dimerization activity"/>
    <property type="evidence" value="ECO:0007669"/>
    <property type="project" value="InterPro"/>
</dbReference>
<dbReference type="EMBL" id="ML977506">
    <property type="protein sequence ID" value="KAF2129698.1"/>
    <property type="molecule type" value="Genomic_DNA"/>
</dbReference>
<accession>A0A6A6AF90</accession>
<evidence type="ECO:0000313" key="8">
    <source>
        <dbReference type="Proteomes" id="UP000799771"/>
    </source>
</evidence>
<dbReference type="InterPro" id="IPR001077">
    <property type="entry name" value="COMT_C"/>
</dbReference>
<dbReference type="GeneID" id="54410065"/>
<feature type="chain" id="PRO_5025413456" evidence="4">
    <location>
        <begin position="23"/>
        <end position="469"/>
    </location>
</feature>
<dbReference type="PROSITE" id="PS51683">
    <property type="entry name" value="SAM_OMT_II"/>
    <property type="match status" value="1"/>
</dbReference>
<name>A0A6A6AF90_9PLEO</name>
<dbReference type="InterPro" id="IPR012967">
    <property type="entry name" value="COMT_dimerisation"/>
</dbReference>
<keyword evidence="1 7" id="KW-0489">Methyltransferase</keyword>
<dbReference type="SUPFAM" id="SSF53335">
    <property type="entry name" value="S-adenosyl-L-methionine-dependent methyltransferases"/>
    <property type="match status" value="1"/>
</dbReference>
<evidence type="ECO:0000313" key="7">
    <source>
        <dbReference type="EMBL" id="KAF2129698.1"/>
    </source>
</evidence>
<keyword evidence="8" id="KW-1185">Reference proteome</keyword>
<protein>
    <submittedName>
        <fullName evidence="7">O-methyltransferase A</fullName>
    </submittedName>
</protein>
<gene>
    <name evidence="7" type="ORF">P153DRAFT_376107</name>
</gene>
<dbReference type="PANTHER" id="PTHR43712:SF2">
    <property type="entry name" value="O-METHYLTRANSFERASE CICE"/>
    <property type="match status" value="1"/>
</dbReference>
<dbReference type="InterPro" id="IPR036390">
    <property type="entry name" value="WH_DNA-bd_sf"/>
</dbReference>
<organism evidence="7 8">
    <name type="scientific">Dothidotthia symphoricarpi CBS 119687</name>
    <dbReference type="NCBI Taxonomy" id="1392245"/>
    <lineage>
        <taxon>Eukaryota</taxon>
        <taxon>Fungi</taxon>
        <taxon>Dikarya</taxon>
        <taxon>Ascomycota</taxon>
        <taxon>Pezizomycotina</taxon>
        <taxon>Dothideomycetes</taxon>
        <taxon>Pleosporomycetidae</taxon>
        <taxon>Pleosporales</taxon>
        <taxon>Dothidotthiaceae</taxon>
        <taxon>Dothidotthia</taxon>
    </lineage>
</organism>
<evidence type="ECO:0000259" key="6">
    <source>
        <dbReference type="Pfam" id="PF08100"/>
    </source>
</evidence>
<dbReference type="SUPFAM" id="SSF46785">
    <property type="entry name" value="Winged helix' DNA-binding domain"/>
    <property type="match status" value="1"/>
</dbReference>
<dbReference type="Pfam" id="PF00891">
    <property type="entry name" value="Methyltransf_2"/>
    <property type="match status" value="1"/>
</dbReference>
<dbReference type="InterPro" id="IPR016461">
    <property type="entry name" value="COMT-like"/>
</dbReference>